<dbReference type="AlphaFoldDB" id="A0A7K5TD29"/>
<dbReference type="Gene3D" id="2.130.10.10">
    <property type="entry name" value="YVTN repeat-like/Quinoprotein amine dehydrogenase"/>
    <property type="match status" value="1"/>
</dbReference>
<dbReference type="InterPro" id="IPR027231">
    <property type="entry name" value="Semaphorin"/>
</dbReference>
<dbReference type="PANTHER" id="PTHR11036:SF16">
    <property type="entry name" value="SEMAPHORIN-4C"/>
    <property type="match status" value="1"/>
</dbReference>
<dbReference type="InterPro" id="IPR015943">
    <property type="entry name" value="WD40/YVTN_repeat-like_dom_sf"/>
</dbReference>
<dbReference type="PANTHER" id="PTHR11036">
    <property type="entry name" value="SEMAPHORIN"/>
    <property type="match status" value="1"/>
</dbReference>
<dbReference type="InterPro" id="IPR001627">
    <property type="entry name" value="Semap_dom"/>
</dbReference>
<comment type="caution">
    <text evidence="2">Lacks conserved residue(s) required for the propagation of feature annotation.</text>
</comment>
<dbReference type="PROSITE" id="PS51004">
    <property type="entry name" value="SEMA"/>
    <property type="match status" value="1"/>
</dbReference>
<dbReference type="Proteomes" id="UP000524542">
    <property type="component" value="Unassembled WGS sequence"/>
</dbReference>
<dbReference type="GO" id="GO:0030215">
    <property type="term" value="F:semaphorin receptor binding"/>
    <property type="evidence" value="ECO:0007669"/>
    <property type="project" value="InterPro"/>
</dbReference>
<sequence>VPCPHRAVQGVWQGLGGLSPVSPQRVVSQPAVPVPTELQDTAKRFSQGGVSHYLTLTLDEAEALLYVGAREAVFALATGTVELKAATDCFNYVRFLQSYNSSHLYACGTYAFQPKCTYIVSGVPKSR</sequence>
<keyword evidence="5" id="KW-1185">Reference proteome</keyword>
<keyword evidence="1" id="KW-0325">Glycoprotein</keyword>
<feature type="non-terminal residue" evidence="4">
    <location>
        <position position="1"/>
    </location>
</feature>
<reference evidence="4 5" key="1">
    <citation type="submission" date="2019-09" db="EMBL/GenBank/DDBJ databases">
        <title>Bird 10,000 Genomes (B10K) Project - Family phase.</title>
        <authorList>
            <person name="Zhang G."/>
        </authorList>
    </citation>
    <scope>NUCLEOTIDE SEQUENCE [LARGE SCALE GENOMIC DNA]</scope>
    <source>
        <strain evidence="4">B10K-DU-012-38</strain>
        <tissue evidence="4">Muscle</tissue>
    </source>
</reference>
<dbReference type="GO" id="GO:0045499">
    <property type="term" value="F:chemorepellent activity"/>
    <property type="evidence" value="ECO:0007669"/>
    <property type="project" value="TreeGrafter"/>
</dbReference>
<feature type="domain" description="Sema" evidence="3">
    <location>
        <begin position="24"/>
        <end position="127"/>
    </location>
</feature>
<evidence type="ECO:0000313" key="5">
    <source>
        <dbReference type="Proteomes" id="UP000524542"/>
    </source>
</evidence>
<evidence type="ECO:0000313" key="4">
    <source>
        <dbReference type="EMBL" id="NWU02204.1"/>
    </source>
</evidence>
<dbReference type="SUPFAM" id="SSF101912">
    <property type="entry name" value="Sema domain"/>
    <property type="match status" value="1"/>
</dbReference>
<comment type="caution">
    <text evidence="4">The sequence shown here is derived from an EMBL/GenBank/DDBJ whole genome shotgun (WGS) entry which is preliminary data.</text>
</comment>
<evidence type="ECO:0000256" key="2">
    <source>
        <dbReference type="PROSITE-ProRule" id="PRU00352"/>
    </source>
</evidence>
<dbReference type="GO" id="GO:0030672">
    <property type="term" value="C:synaptic vesicle membrane"/>
    <property type="evidence" value="ECO:0007669"/>
    <property type="project" value="TreeGrafter"/>
</dbReference>
<dbReference type="GO" id="GO:0007411">
    <property type="term" value="P:axon guidance"/>
    <property type="evidence" value="ECO:0007669"/>
    <property type="project" value="TreeGrafter"/>
</dbReference>
<dbReference type="GO" id="GO:0030335">
    <property type="term" value="P:positive regulation of cell migration"/>
    <property type="evidence" value="ECO:0007669"/>
    <property type="project" value="TreeGrafter"/>
</dbReference>
<dbReference type="EMBL" id="VZRH01006913">
    <property type="protein sequence ID" value="NWU02204.1"/>
    <property type="molecule type" value="Genomic_DNA"/>
</dbReference>
<dbReference type="GO" id="GO:0001755">
    <property type="term" value="P:neural crest cell migration"/>
    <property type="evidence" value="ECO:0007669"/>
    <property type="project" value="TreeGrafter"/>
</dbReference>
<accession>A0A7K5TD29</accession>
<name>A0A7K5TD29_9FRIN</name>
<dbReference type="GO" id="GO:0071526">
    <property type="term" value="P:semaphorin-plexin signaling pathway"/>
    <property type="evidence" value="ECO:0007669"/>
    <property type="project" value="TreeGrafter"/>
</dbReference>
<feature type="non-terminal residue" evidence="4">
    <location>
        <position position="127"/>
    </location>
</feature>
<dbReference type="InterPro" id="IPR036352">
    <property type="entry name" value="Semap_dom_sf"/>
</dbReference>
<protein>
    <submittedName>
        <fullName evidence="4">SEM4C protein</fullName>
    </submittedName>
</protein>
<organism evidence="4 5">
    <name type="scientific">Urocynchramus pylzowi</name>
    <dbReference type="NCBI Taxonomy" id="571890"/>
    <lineage>
        <taxon>Eukaryota</taxon>
        <taxon>Metazoa</taxon>
        <taxon>Chordata</taxon>
        <taxon>Craniata</taxon>
        <taxon>Vertebrata</taxon>
        <taxon>Euteleostomi</taxon>
        <taxon>Archelosauria</taxon>
        <taxon>Archosauria</taxon>
        <taxon>Dinosauria</taxon>
        <taxon>Saurischia</taxon>
        <taxon>Theropoda</taxon>
        <taxon>Coelurosauria</taxon>
        <taxon>Aves</taxon>
        <taxon>Neognathae</taxon>
        <taxon>Neoaves</taxon>
        <taxon>Telluraves</taxon>
        <taxon>Australaves</taxon>
        <taxon>Passeriformes</taxon>
        <taxon>Passeroidea</taxon>
        <taxon>Fringillidae</taxon>
        <taxon>Urocynchramus</taxon>
    </lineage>
</organism>
<gene>
    <name evidence="4" type="primary">Sema4c_1</name>
    <name evidence="4" type="ORF">UROPYL_R15339</name>
</gene>
<evidence type="ECO:0000256" key="1">
    <source>
        <dbReference type="ARBA" id="ARBA00023180"/>
    </source>
</evidence>
<dbReference type="GO" id="GO:0005886">
    <property type="term" value="C:plasma membrane"/>
    <property type="evidence" value="ECO:0007669"/>
    <property type="project" value="TreeGrafter"/>
</dbReference>
<evidence type="ECO:0000259" key="3">
    <source>
        <dbReference type="PROSITE" id="PS51004"/>
    </source>
</evidence>
<proteinExistence type="predicted"/>